<feature type="domain" description="HD-GYP" evidence="4">
    <location>
        <begin position="344"/>
        <end position="549"/>
    </location>
</feature>
<dbReference type="Pfam" id="PF11849">
    <property type="entry name" value="DUF3369"/>
    <property type="match status" value="1"/>
</dbReference>
<proteinExistence type="predicted"/>
<dbReference type="SUPFAM" id="SSF52172">
    <property type="entry name" value="CheY-like"/>
    <property type="match status" value="1"/>
</dbReference>
<gene>
    <name evidence="5" type="ORF">GBZ26_09635</name>
</gene>
<dbReference type="SMART" id="SM00471">
    <property type="entry name" value="HDc"/>
    <property type="match status" value="1"/>
</dbReference>
<reference evidence="5 6" key="1">
    <citation type="submission" date="2019-10" db="EMBL/GenBank/DDBJ databases">
        <title>Genome sequence of Azospirillum formosense CC-Nfb-7.</title>
        <authorList>
            <person name="Ambrosini A."/>
            <person name="Sant'Anna F.H."/>
            <person name="Cassan F.D."/>
            <person name="Souza E.M."/>
            <person name="Passaglia L.M.P."/>
        </authorList>
    </citation>
    <scope>NUCLEOTIDE SEQUENCE [LARGE SCALE GENOMIC DNA]</scope>
    <source>
        <strain evidence="5 6">CC-NFb-7</strain>
    </source>
</reference>
<dbReference type="InterPro" id="IPR021800">
    <property type="entry name" value="DUF3369"/>
</dbReference>
<feature type="region of interest" description="Disordered" evidence="2">
    <location>
        <begin position="1"/>
        <end position="31"/>
    </location>
</feature>
<dbReference type="Gene3D" id="3.40.50.2300">
    <property type="match status" value="1"/>
</dbReference>
<keyword evidence="6" id="KW-1185">Reference proteome</keyword>
<dbReference type="SUPFAM" id="SSF109604">
    <property type="entry name" value="HD-domain/PDEase-like"/>
    <property type="match status" value="1"/>
</dbReference>
<dbReference type="InterPro" id="IPR003607">
    <property type="entry name" value="HD/PDEase_dom"/>
</dbReference>
<feature type="region of interest" description="Disordered" evidence="2">
    <location>
        <begin position="220"/>
        <end position="245"/>
    </location>
</feature>
<name>A0ABX2L076_9PROT</name>
<dbReference type="PANTHER" id="PTHR45228">
    <property type="entry name" value="CYCLIC DI-GMP PHOSPHODIESTERASE TM_0186-RELATED"/>
    <property type="match status" value="1"/>
</dbReference>
<feature type="domain" description="Response regulatory" evidence="3">
    <location>
        <begin position="38"/>
        <end position="162"/>
    </location>
</feature>
<protein>
    <submittedName>
        <fullName evidence="5">DUF3369 domain-containing protein</fullName>
    </submittedName>
</protein>
<accession>A0ABX2L076</accession>
<dbReference type="InterPro" id="IPR001789">
    <property type="entry name" value="Sig_transdc_resp-reg_receiver"/>
</dbReference>
<comment type="caution">
    <text evidence="5">The sequence shown here is derived from an EMBL/GenBank/DDBJ whole genome shotgun (WGS) entry which is preliminary data.</text>
</comment>
<dbReference type="Gene3D" id="1.10.3210.10">
    <property type="entry name" value="Hypothetical protein af1432"/>
    <property type="match status" value="1"/>
</dbReference>
<dbReference type="Proteomes" id="UP000639419">
    <property type="component" value="Unassembled WGS sequence"/>
</dbReference>
<dbReference type="CDD" id="cd00077">
    <property type="entry name" value="HDc"/>
    <property type="match status" value="1"/>
</dbReference>
<dbReference type="EMBL" id="WHOR01000052">
    <property type="protein sequence ID" value="NUB19471.1"/>
    <property type="molecule type" value="Genomic_DNA"/>
</dbReference>
<evidence type="ECO:0000256" key="2">
    <source>
        <dbReference type="SAM" id="MobiDB-lite"/>
    </source>
</evidence>
<dbReference type="RefSeq" id="WP_174438656.1">
    <property type="nucleotide sequence ID" value="NZ_BAABCC010000044.1"/>
</dbReference>
<sequence length="549" mass="59185">MSDIQGWGQGEDDDLLFADEDAPDPSSANSGTVAAPWKLLIVDDDPEVHAITRVVLNDVSFDGRRLQFLSAHSGGEARAILNDHPDIAAVLLDVVMETEDAGLRLVHHIREVLGNRRVRIILRTGQPGQAPERQVIVSYDINDYKAKSELTAQKLFTTTVAALRSYQHIDAIERNRQGLETIVDAAGTLFEQRSMDRFALGVVERVAALLPRATGAFLCAVPPGPNPEDSNPEDSNPEGPGPGGRFREAVVLCGTGVFAEATGRPVGAVLPEAACADIAAALARGRSLHRDDHSVALFQTQSPGPGALFIGGHGGLPEVERRLLEIFCSRMSVGFDNVSLYEQLRLAQIATVHALGKLAEYKDEVTGEHVRRIGRWATAIARELQARGTCGGDADDRFCELIGLASMLHDVGKVAIPDQILRKPGKLDPEEITQMREHATIGGRILRDASGPVGGRSYLSMGAEIAESHHEKFDGTGYPQGLAGEAIPLSGRIVAVADVYDALLHRRPYKEAWELAAVVDLIRAESGRHFDPRVVDAFVAVLERGGPEA</sequence>
<evidence type="ECO:0000259" key="4">
    <source>
        <dbReference type="PROSITE" id="PS51832"/>
    </source>
</evidence>
<keyword evidence="1" id="KW-0597">Phosphoprotein</keyword>
<dbReference type="PROSITE" id="PS50110">
    <property type="entry name" value="RESPONSE_REGULATORY"/>
    <property type="match status" value="1"/>
</dbReference>
<dbReference type="InterPro" id="IPR037522">
    <property type="entry name" value="HD_GYP_dom"/>
</dbReference>
<evidence type="ECO:0000313" key="5">
    <source>
        <dbReference type="EMBL" id="NUB19471.1"/>
    </source>
</evidence>
<feature type="modified residue" description="4-aspartylphosphate" evidence="1">
    <location>
        <position position="93"/>
    </location>
</feature>
<dbReference type="InterPro" id="IPR052020">
    <property type="entry name" value="Cyclic_di-GMP/3'3'-cGAMP_PDE"/>
</dbReference>
<organism evidence="5 6">
    <name type="scientific">Azospirillum formosense</name>
    <dbReference type="NCBI Taxonomy" id="861533"/>
    <lineage>
        <taxon>Bacteria</taxon>
        <taxon>Pseudomonadati</taxon>
        <taxon>Pseudomonadota</taxon>
        <taxon>Alphaproteobacteria</taxon>
        <taxon>Rhodospirillales</taxon>
        <taxon>Azospirillaceae</taxon>
        <taxon>Azospirillum</taxon>
    </lineage>
</organism>
<dbReference type="PANTHER" id="PTHR45228:SF9">
    <property type="entry name" value="3'3'-CGAMP-SPECIFIC PHOSPHODIESTERASE 2"/>
    <property type="match status" value="1"/>
</dbReference>
<evidence type="ECO:0000313" key="6">
    <source>
        <dbReference type="Proteomes" id="UP000639419"/>
    </source>
</evidence>
<evidence type="ECO:0000256" key="1">
    <source>
        <dbReference type="PROSITE-ProRule" id="PRU00169"/>
    </source>
</evidence>
<dbReference type="Pfam" id="PF13487">
    <property type="entry name" value="HD_5"/>
    <property type="match status" value="1"/>
</dbReference>
<feature type="compositionally biased region" description="Acidic residues" evidence="2">
    <location>
        <begin position="10"/>
        <end position="23"/>
    </location>
</feature>
<dbReference type="PROSITE" id="PS51832">
    <property type="entry name" value="HD_GYP"/>
    <property type="match status" value="1"/>
</dbReference>
<evidence type="ECO:0000259" key="3">
    <source>
        <dbReference type="PROSITE" id="PS50110"/>
    </source>
</evidence>
<dbReference type="InterPro" id="IPR011006">
    <property type="entry name" value="CheY-like_superfamily"/>
</dbReference>